<proteinExistence type="predicted"/>
<reference evidence="1 2" key="1">
    <citation type="submission" date="2015-01" db="EMBL/GenBank/DDBJ databases">
        <title>Evolution of Trichinella species and genotypes.</title>
        <authorList>
            <person name="Korhonen P.K."/>
            <person name="Edoardo P."/>
            <person name="Giuseppe L.R."/>
            <person name="Gasser R.B."/>
        </authorList>
    </citation>
    <scope>NUCLEOTIDE SEQUENCE [LARGE SCALE GENOMIC DNA]</scope>
    <source>
        <strain evidence="1">ISS1029</strain>
    </source>
</reference>
<comment type="caution">
    <text evidence="1">The sequence shown here is derived from an EMBL/GenBank/DDBJ whole genome shotgun (WGS) entry which is preliminary data.</text>
</comment>
<dbReference type="Proteomes" id="UP000055024">
    <property type="component" value="Unassembled WGS sequence"/>
</dbReference>
<evidence type="ECO:0000313" key="2">
    <source>
        <dbReference type="Proteomes" id="UP000055024"/>
    </source>
</evidence>
<dbReference type="EMBL" id="JYDP01000001">
    <property type="protein sequence ID" value="KRZ19379.1"/>
    <property type="molecule type" value="Genomic_DNA"/>
</dbReference>
<protein>
    <submittedName>
        <fullName evidence="1">Uncharacterized protein</fullName>
    </submittedName>
</protein>
<evidence type="ECO:0000313" key="1">
    <source>
        <dbReference type="EMBL" id="KRZ19379.1"/>
    </source>
</evidence>
<gene>
    <name evidence="1" type="ORF">T11_16721</name>
</gene>
<name>A0A0V1I975_9BILA</name>
<organism evidence="1 2">
    <name type="scientific">Trichinella zimbabwensis</name>
    <dbReference type="NCBI Taxonomy" id="268475"/>
    <lineage>
        <taxon>Eukaryota</taxon>
        <taxon>Metazoa</taxon>
        <taxon>Ecdysozoa</taxon>
        <taxon>Nematoda</taxon>
        <taxon>Enoplea</taxon>
        <taxon>Dorylaimia</taxon>
        <taxon>Trichinellida</taxon>
        <taxon>Trichinellidae</taxon>
        <taxon>Trichinella</taxon>
    </lineage>
</organism>
<accession>A0A0V1I975</accession>
<keyword evidence="2" id="KW-1185">Reference proteome</keyword>
<dbReference type="AlphaFoldDB" id="A0A0V1I975"/>
<sequence>MFVYSDVLQILFKHLLEKHKKKEEEETTICCIVEWENILNEFQFQHLMSTEFSWAVFNTWHDQLRDVCFFRPGYIYTHKLRCIVTNTASH</sequence>